<dbReference type="AlphaFoldDB" id="A0A199W0I9"/>
<sequence length="496" mass="55904">MDEGSKTEAKMATARIKLLRNKREAQVRQMRRDIAALLESRQEDTARIRVEHVIREQNIMAANEIVELFCELIAVRLPIIAKQRECPADLKEGISSLIYAAPRCSEIPELGRIRDIFEKKYGKDFVAAASDLRPNSGVNRLLIEKLSVRKPTGEVKLKFLKEIAKQYQDGPCTFVSATSIPMKSSPAAAPPPDVQPNYTSHRFSFLLFFVIFLHFSPPQSIDSLNCWKLSSYFYPSNHYMCHRHYNENENSAVQFKDSASAAKAAAELAKKAVSAAQAAAFLANQNSPSYNHPVGFETSKNEFSTPSTIDGLPRQSLNRQNDLSMNEFKHTMKIFSSQSFNGSINAEDNAVDTDELGDRKVLRRNSCVAKTVHSDIKFDDSDGFDSESDEAVELERRRSMESRGPPNRPPPLVPTRRDHFEERANGNNNDLNKVSPISHVHPKLPDYDALTARFEALKSRKRYLNHPLPADPKSPGSKFQVVLDSILTSTTYRYKL</sequence>
<protein>
    <submittedName>
        <fullName evidence="3">IST1-like protein</fullName>
    </submittedName>
</protein>
<dbReference type="InterPro" id="IPR005061">
    <property type="entry name" value="Ist1"/>
</dbReference>
<feature type="region of interest" description="Disordered" evidence="2">
    <location>
        <begin position="378"/>
        <end position="442"/>
    </location>
</feature>
<dbReference type="EMBL" id="LSRQ01000417">
    <property type="protein sequence ID" value="OAY82977.1"/>
    <property type="molecule type" value="Genomic_DNA"/>
</dbReference>
<dbReference type="Proteomes" id="UP000092600">
    <property type="component" value="Unassembled WGS sequence"/>
</dbReference>
<gene>
    <name evidence="3" type="ORF">ACMD2_13145</name>
</gene>
<dbReference type="InterPro" id="IPR042277">
    <property type="entry name" value="IST1-like"/>
</dbReference>
<dbReference type="GO" id="GO:0015031">
    <property type="term" value="P:protein transport"/>
    <property type="evidence" value="ECO:0007669"/>
    <property type="project" value="InterPro"/>
</dbReference>
<accession>A0A199W0I9</accession>
<organism evidence="3 4">
    <name type="scientific">Ananas comosus</name>
    <name type="common">Pineapple</name>
    <name type="synonym">Ananas ananas</name>
    <dbReference type="NCBI Taxonomy" id="4615"/>
    <lineage>
        <taxon>Eukaryota</taxon>
        <taxon>Viridiplantae</taxon>
        <taxon>Streptophyta</taxon>
        <taxon>Embryophyta</taxon>
        <taxon>Tracheophyta</taxon>
        <taxon>Spermatophyta</taxon>
        <taxon>Magnoliopsida</taxon>
        <taxon>Liliopsida</taxon>
        <taxon>Poales</taxon>
        <taxon>Bromeliaceae</taxon>
        <taxon>Bromelioideae</taxon>
        <taxon>Ananas</taxon>
    </lineage>
</organism>
<evidence type="ECO:0000256" key="1">
    <source>
        <dbReference type="ARBA" id="ARBA00005536"/>
    </source>
</evidence>
<name>A0A199W0I9_ANACO</name>
<comment type="caution">
    <text evidence="3">The sequence shown here is derived from an EMBL/GenBank/DDBJ whole genome shotgun (WGS) entry which is preliminary data.</text>
</comment>
<dbReference type="FunFam" id="1.20.1260.60:FF:000003">
    <property type="entry name" value="IST1-like protein isoform A"/>
    <property type="match status" value="1"/>
</dbReference>
<comment type="similarity">
    <text evidence="1">Belongs to the IST1 family.</text>
</comment>
<evidence type="ECO:0000313" key="3">
    <source>
        <dbReference type="EMBL" id="OAY82977.1"/>
    </source>
</evidence>
<dbReference type="Pfam" id="PF03398">
    <property type="entry name" value="Ist1"/>
    <property type="match status" value="1"/>
</dbReference>
<feature type="compositionally biased region" description="Basic and acidic residues" evidence="2">
    <location>
        <begin position="415"/>
        <end position="424"/>
    </location>
</feature>
<reference evidence="3 4" key="1">
    <citation type="journal article" date="2016" name="DNA Res.">
        <title>The draft genome of MD-2 pineapple using hybrid error correction of long reads.</title>
        <authorList>
            <person name="Redwan R.M."/>
            <person name="Saidin A."/>
            <person name="Kumar S.V."/>
        </authorList>
    </citation>
    <scope>NUCLEOTIDE SEQUENCE [LARGE SCALE GENOMIC DNA]</scope>
    <source>
        <strain evidence="4">cv. MD2</strain>
        <tissue evidence="3">Leaf</tissue>
    </source>
</reference>
<evidence type="ECO:0000256" key="2">
    <source>
        <dbReference type="SAM" id="MobiDB-lite"/>
    </source>
</evidence>
<proteinExistence type="inferred from homology"/>
<dbReference type="PANTHER" id="PTHR12161">
    <property type="entry name" value="IST1 FAMILY MEMBER"/>
    <property type="match status" value="1"/>
</dbReference>
<dbReference type="STRING" id="4615.A0A199W0I9"/>
<dbReference type="PANTHER" id="PTHR12161:SF55">
    <property type="entry name" value="REGULATOR OF VPS4 ACTIVITY IN THE MVB PATHWAY PROTEIN"/>
    <property type="match status" value="1"/>
</dbReference>
<dbReference type="Gene3D" id="1.20.1260.60">
    <property type="entry name" value="Vacuolar protein sorting-associated protein Ist1"/>
    <property type="match status" value="1"/>
</dbReference>
<feature type="compositionally biased region" description="Acidic residues" evidence="2">
    <location>
        <begin position="381"/>
        <end position="392"/>
    </location>
</feature>
<evidence type="ECO:0000313" key="4">
    <source>
        <dbReference type="Proteomes" id="UP000092600"/>
    </source>
</evidence>